<dbReference type="GO" id="GO:0060395">
    <property type="term" value="P:SMAD protein signal transduction"/>
    <property type="evidence" value="ECO:0007669"/>
    <property type="project" value="TreeGrafter"/>
</dbReference>
<dbReference type="GO" id="GO:0070411">
    <property type="term" value="F:I-SMAD binding"/>
    <property type="evidence" value="ECO:0007669"/>
    <property type="project" value="TreeGrafter"/>
</dbReference>
<dbReference type="GO" id="GO:0006357">
    <property type="term" value="P:regulation of transcription by RNA polymerase II"/>
    <property type="evidence" value="ECO:0007669"/>
    <property type="project" value="TreeGrafter"/>
</dbReference>
<comment type="subcellular location">
    <subcellularLocation>
        <location evidence="1">Nucleus</location>
    </subcellularLocation>
</comment>
<keyword evidence="8" id="KW-1185">Reference proteome</keyword>
<dbReference type="PANTHER" id="PTHR13703:SF54">
    <property type="entry name" value="MOTHERS AGAINST DECAPENTAPLEGIC HOMOLOG"/>
    <property type="match status" value="1"/>
</dbReference>
<dbReference type="InterPro" id="IPR003619">
    <property type="entry name" value="MAD_homology1_Dwarfin-type"/>
</dbReference>
<dbReference type="PANTHER" id="PTHR13703">
    <property type="entry name" value="SMAD"/>
    <property type="match status" value="1"/>
</dbReference>
<dbReference type="InterPro" id="IPR036578">
    <property type="entry name" value="SMAD_MH1_sf"/>
</dbReference>
<dbReference type="EMBL" id="JAWQEG010003249">
    <property type="protein sequence ID" value="KAK3867247.1"/>
    <property type="molecule type" value="Genomic_DNA"/>
</dbReference>
<dbReference type="GO" id="GO:0030154">
    <property type="term" value="P:cell differentiation"/>
    <property type="evidence" value="ECO:0007669"/>
    <property type="project" value="TreeGrafter"/>
</dbReference>
<dbReference type="InterPro" id="IPR013019">
    <property type="entry name" value="MAD_homology_MH1"/>
</dbReference>
<protein>
    <recommendedName>
        <fullName evidence="5">MH1 domain-containing protein</fullName>
    </recommendedName>
</protein>
<dbReference type="GO" id="GO:0071144">
    <property type="term" value="C:heteromeric SMAD protein complex"/>
    <property type="evidence" value="ECO:0007669"/>
    <property type="project" value="TreeGrafter"/>
</dbReference>
<gene>
    <name evidence="7" type="ORF">Pcinc_027280</name>
    <name evidence="6" type="ORF">Pcinc_037415</name>
</gene>
<evidence type="ECO:0000256" key="3">
    <source>
        <dbReference type="ARBA" id="ARBA00023163"/>
    </source>
</evidence>
<dbReference type="SUPFAM" id="SSF56366">
    <property type="entry name" value="SMAD MH1 domain"/>
    <property type="match status" value="1"/>
</dbReference>
<keyword evidence="4" id="KW-0539">Nucleus</keyword>
<dbReference type="PROSITE" id="PS51075">
    <property type="entry name" value="MH1"/>
    <property type="match status" value="1"/>
</dbReference>
<evidence type="ECO:0000313" key="6">
    <source>
        <dbReference type="EMBL" id="KAK3856253.1"/>
    </source>
</evidence>
<keyword evidence="3" id="KW-0804">Transcription</keyword>
<accession>A0AAE1BSV0</accession>
<dbReference type="AlphaFoldDB" id="A0AAE1BSV0"/>
<dbReference type="SMART" id="SM00523">
    <property type="entry name" value="DWA"/>
    <property type="match status" value="1"/>
</dbReference>
<reference evidence="6" key="1">
    <citation type="submission" date="2023-10" db="EMBL/GenBank/DDBJ databases">
        <title>Genome assemblies of two species of porcelain crab, Petrolisthes cinctipes and Petrolisthes manimaculis (Anomura: Porcellanidae).</title>
        <authorList>
            <person name="Angst P."/>
        </authorList>
    </citation>
    <scope>NUCLEOTIDE SEQUENCE</scope>
    <source>
        <strain evidence="6">PB745_01</strain>
        <tissue evidence="6">Gill</tissue>
    </source>
</reference>
<dbReference type="Proteomes" id="UP001286313">
    <property type="component" value="Unassembled WGS sequence"/>
</dbReference>
<evidence type="ECO:0000259" key="5">
    <source>
        <dbReference type="PROSITE" id="PS51075"/>
    </source>
</evidence>
<organism evidence="6 8">
    <name type="scientific">Petrolisthes cinctipes</name>
    <name type="common">Flat porcelain crab</name>
    <dbReference type="NCBI Taxonomy" id="88211"/>
    <lineage>
        <taxon>Eukaryota</taxon>
        <taxon>Metazoa</taxon>
        <taxon>Ecdysozoa</taxon>
        <taxon>Arthropoda</taxon>
        <taxon>Crustacea</taxon>
        <taxon>Multicrustacea</taxon>
        <taxon>Malacostraca</taxon>
        <taxon>Eumalacostraca</taxon>
        <taxon>Eucarida</taxon>
        <taxon>Decapoda</taxon>
        <taxon>Pleocyemata</taxon>
        <taxon>Anomura</taxon>
        <taxon>Galatheoidea</taxon>
        <taxon>Porcellanidae</taxon>
        <taxon>Petrolisthes</taxon>
    </lineage>
</organism>
<evidence type="ECO:0000313" key="8">
    <source>
        <dbReference type="Proteomes" id="UP001286313"/>
    </source>
</evidence>
<proteinExistence type="predicted"/>
<evidence type="ECO:0000313" key="7">
    <source>
        <dbReference type="EMBL" id="KAK3867247.1"/>
    </source>
</evidence>
<evidence type="ECO:0000256" key="4">
    <source>
        <dbReference type="ARBA" id="ARBA00023242"/>
    </source>
</evidence>
<dbReference type="EMBL" id="JAWQEG010005945">
    <property type="protein sequence ID" value="KAK3856253.1"/>
    <property type="molecule type" value="Genomic_DNA"/>
</dbReference>
<comment type="caution">
    <text evidence="6">The sequence shown here is derived from an EMBL/GenBank/DDBJ whole genome shotgun (WGS) entry which is preliminary data.</text>
</comment>
<dbReference type="Gene3D" id="3.90.520.10">
    <property type="entry name" value="SMAD MH1 domain"/>
    <property type="match status" value="1"/>
</dbReference>
<sequence>MTALLALVPGQESGGRFKGCHGKEEEHKCVKVWCVAREGSKKQQQSLGASRATDSPAPYLRRYTTHDLYQCTCVCPRCVVRLAAATTTTTEGGAAPHYPCTDCSSYPSRSTGECGRPRRGNGGWCGRVRRLGGAASPSKLCPGSASPFMLMFRSRKAVLVKQAWKSRRTGSSDLPEHKQTDVSRKVEGAARYLLKSLSEPQLELFVGALDSRGGDPSQCVLVRPDLCLDLPPHRLVLWVWRWPELPPDVPLRCLPTCHARNDHVYVCANPYHWALLLDTGTVRQFALKL</sequence>
<feature type="domain" description="MH1" evidence="5">
    <location>
        <begin position="158"/>
        <end position="282"/>
    </location>
</feature>
<evidence type="ECO:0000256" key="1">
    <source>
        <dbReference type="ARBA" id="ARBA00004123"/>
    </source>
</evidence>
<keyword evidence="2" id="KW-0805">Transcription regulation</keyword>
<dbReference type="GO" id="GO:0140416">
    <property type="term" value="F:transcription regulator inhibitor activity"/>
    <property type="evidence" value="ECO:0007669"/>
    <property type="project" value="TreeGrafter"/>
</dbReference>
<evidence type="ECO:0000256" key="2">
    <source>
        <dbReference type="ARBA" id="ARBA00023015"/>
    </source>
</evidence>
<dbReference type="Pfam" id="PF03165">
    <property type="entry name" value="MH1"/>
    <property type="match status" value="1"/>
</dbReference>
<dbReference type="InterPro" id="IPR013790">
    <property type="entry name" value="Dwarfin"/>
</dbReference>
<dbReference type="GO" id="GO:0009653">
    <property type="term" value="P:anatomical structure morphogenesis"/>
    <property type="evidence" value="ECO:0007669"/>
    <property type="project" value="TreeGrafter"/>
</dbReference>
<name>A0AAE1BSV0_PETCI</name>